<dbReference type="GO" id="GO:0030509">
    <property type="term" value="P:BMP signaling pathway"/>
    <property type="evidence" value="ECO:0007669"/>
    <property type="project" value="TreeGrafter"/>
</dbReference>
<accession>A0A183F8Z5</accession>
<proteinExistence type="predicted"/>
<dbReference type="AlphaFoldDB" id="A0A183F8Z5"/>
<evidence type="ECO:0000313" key="3">
    <source>
        <dbReference type="WBParaSite" id="HPBE_0000263701-mRNA-1"/>
    </source>
</evidence>
<evidence type="ECO:0000259" key="1">
    <source>
        <dbReference type="Pfam" id="PF06534"/>
    </source>
</evidence>
<organism evidence="2 3">
    <name type="scientific">Heligmosomoides polygyrus</name>
    <name type="common">Parasitic roundworm</name>
    <dbReference type="NCBI Taxonomy" id="6339"/>
    <lineage>
        <taxon>Eukaryota</taxon>
        <taxon>Metazoa</taxon>
        <taxon>Ecdysozoa</taxon>
        <taxon>Nematoda</taxon>
        <taxon>Chromadorea</taxon>
        <taxon>Rhabditida</taxon>
        <taxon>Rhabditina</taxon>
        <taxon>Rhabditomorpha</taxon>
        <taxon>Strongyloidea</taxon>
        <taxon>Heligmosomidae</taxon>
        <taxon>Heligmosomoides</taxon>
    </lineage>
</organism>
<dbReference type="WBParaSite" id="HPBE_0000263701-mRNA-1">
    <property type="protein sequence ID" value="HPBE_0000263701-mRNA-1"/>
    <property type="gene ID" value="HPBE_0000263701"/>
</dbReference>
<dbReference type="PANTHER" id="PTHR31428:SF6">
    <property type="entry name" value="REPULSIVE GUIDANCE MOLECULE B HOMOLOG DRAG-1"/>
    <property type="match status" value="1"/>
</dbReference>
<name>A0A183F8Z5_HELPZ</name>
<evidence type="ECO:0000313" key="2">
    <source>
        <dbReference type="Proteomes" id="UP000050761"/>
    </source>
</evidence>
<reference evidence="3" key="1">
    <citation type="submission" date="2019-09" db="UniProtKB">
        <authorList>
            <consortium name="WormBaseParasite"/>
        </authorList>
    </citation>
    <scope>IDENTIFICATION</scope>
</reference>
<keyword evidence="2" id="KW-1185">Reference proteome</keyword>
<protein>
    <submittedName>
        <fullName evidence="3">RGM_C domain-containing protein</fullName>
    </submittedName>
</protein>
<dbReference type="GO" id="GO:0015026">
    <property type="term" value="F:coreceptor activity"/>
    <property type="evidence" value="ECO:0007669"/>
    <property type="project" value="TreeGrafter"/>
</dbReference>
<dbReference type="PANTHER" id="PTHR31428">
    <property type="entry name" value="RGM DOMAIN FAMILY MEMBER DRAG-1"/>
    <property type="match status" value="1"/>
</dbReference>
<sequence>LQITLLIRSHNCTPTLRYEAASDSETLPIAFVDGLTKHVTDDHRTTVEVHPHGDYVEIAMYHIHSSVHVRRQGPYLSVSVLVPKTLQARSLNELWPNMAKSGPSKMLLLGTTTSFETLCTSGCRNRSIIAIDKALAASNRFAKCYARKIHVPIKLAADRCRTMNVTDEYFDACVFDLMLTGLPTGQKDAAHLLVAINCCSSFPETNLIEF</sequence>
<dbReference type="GO" id="GO:0005886">
    <property type="term" value="C:plasma membrane"/>
    <property type="evidence" value="ECO:0007669"/>
    <property type="project" value="TreeGrafter"/>
</dbReference>
<dbReference type="InterPro" id="IPR040287">
    <property type="entry name" value="RGM"/>
</dbReference>
<feature type="domain" description="Repulsive guidance molecule C-terminal" evidence="1">
    <location>
        <begin position="2"/>
        <end position="182"/>
    </location>
</feature>
<dbReference type="InterPro" id="IPR009496">
    <property type="entry name" value="RGM_C"/>
</dbReference>
<dbReference type="Pfam" id="PF06534">
    <property type="entry name" value="RGM_C"/>
    <property type="match status" value="1"/>
</dbReference>
<dbReference type="Gene3D" id="3.40.1000.10">
    <property type="entry name" value="Mog1/PsbP, alpha/beta/alpha sandwich"/>
    <property type="match status" value="1"/>
</dbReference>
<dbReference type="Proteomes" id="UP000050761">
    <property type="component" value="Unassembled WGS sequence"/>
</dbReference>